<accession>A0AAE0ZPB2</accession>
<protein>
    <submittedName>
        <fullName evidence="1">Uncharacterized protein</fullName>
    </submittedName>
</protein>
<dbReference type="Proteomes" id="UP001283361">
    <property type="component" value="Unassembled WGS sequence"/>
</dbReference>
<name>A0AAE0ZPB2_9GAST</name>
<dbReference type="EMBL" id="JAWDGP010003560">
    <property type="protein sequence ID" value="KAK3773094.1"/>
    <property type="molecule type" value="Genomic_DNA"/>
</dbReference>
<evidence type="ECO:0000313" key="1">
    <source>
        <dbReference type="EMBL" id="KAK3773094.1"/>
    </source>
</evidence>
<reference evidence="1" key="1">
    <citation type="journal article" date="2023" name="G3 (Bethesda)">
        <title>A reference genome for the long-term kleptoplast-retaining sea slug Elysia crispata morphotype clarki.</title>
        <authorList>
            <person name="Eastman K.E."/>
            <person name="Pendleton A.L."/>
            <person name="Shaikh M.A."/>
            <person name="Suttiyut T."/>
            <person name="Ogas R."/>
            <person name="Tomko P."/>
            <person name="Gavelis G."/>
            <person name="Widhalm J.R."/>
            <person name="Wisecaver J.H."/>
        </authorList>
    </citation>
    <scope>NUCLEOTIDE SEQUENCE</scope>
    <source>
        <strain evidence="1">ECLA1</strain>
    </source>
</reference>
<proteinExistence type="predicted"/>
<keyword evidence="2" id="KW-1185">Reference proteome</keyword>
<organism evidence="1 2">
    <name type="scientific">Elysia crispata</name>
    <name type="common">lettuce slug</name>
    <dbReference type="NCBI Taxonomy" id="231223"/>
    <lineage>
        <taxon>Eukaryota</taxon>
        <taxon>Metazoa</taxon>
        <taxon>Spiralia</taxon>
        <taxon>Lophotrochozoa</taxon>
        <taxon>Mollusca</taxon>
        <taxon>Gastropoda</taxon>
        <taxon>Heterobranchia</taxon>
        <taxon>Euthyneura</taxon>
        <taxon>Panpulmonata</taxon>
        <taxon>Sacoglossa</taxon>
        <taxon>Placobranchoidea</taxon>
        <taxon>Plakobranchidae</taxon>
        <taxon>Elysia</taxon>
    </lineage>
</organism>
<sequence length="178" mass="20068">MTTRTQLDRHNRTHGGRDGCARCLLIFSSLDPVQASHARATPSVLGYRQYHLSRQMVLAIGHTNQCLEGRKALDENHAEQHAPHSEVIRYRPVTNGGVSHQASSKSVLQQLPVFSTAVKLFIKRSCVMGYDTISCVQVDYSFLCDFIEWLNFKISFSVTPERPRDGRKLPLDCRAKSP</sequence>
<gene>
    <name evidence="1" type="ORF">RRG08_016198</name>
</gene>
<comment type="caution">
    <text evidence="1">The sequence shown here is derived from an EMBL/GenBank/DDBJ whole genome shotgun (WGS) entry which is preliminary data.</text>
</comment>
<dbReference type="AlphaFoldDB" id="A0AAE0ZPB2"/>
<evidence type="ECO:0000313" key="2">
    <source>
        <dbReference type="Proteomes" id="UP001283361"/>
    </source>
</evidence>